<evidence type="ECO:0000313" key="3">
    <source>
        <dbReference type="Proteomes" id="UP001633002"/>
    </source>
</evidence>
<reference evidence="2 3" key="1">
    <citation type="submission" date="2024-09" db="EMBL/GenBank/DDBJ databases">
        <title>Chromosome-scale assembly of Riccia sorocarpa.</title>
        <authorList>
            <person name="Paukszto L."/>
        </authorList>
    </citation>
    <scope>NUCLEOTIDE SEQUENCE [LARGE SCALE GENOMIC DNA]</scope>
    <source>
        <strain evidence="2">LP-2024</strain>
        <tissue evidence="2">Aerial parts of the thallus</tissue>
    </source>
</reference>
<dbReference type="AlphaFoldDB" id="A0ABD3HME8"/>
<evidence type="ECO:0000313" key="2">
    <source>
        <dbReference type="EMBL" id="KAL3691747.1"/>
    </source>
</evidence>
<protein>
    <submittedName>
        <fullName evidence="2">Uncharacterized protein</fullName>
    </submittedName>
</protein>
<gene>
    <name evidence="2" type="ORF">R1sor_005398</name>
</gene>
<accession>A0ABD3HME8</accession>
<name>A0ABD3HME8_9MARC</name>
<sequence length="165" mass="18358">MCAEWNSKCSPNQLEAQARKSLDQWLARERVNTLFRLRSNLLTKFTKKFQVSANEAVTRARLDDLLAESNADSDIVPDSSDSSEHTSGDNEDVDCANSSVPPTVLVQFTQPEEITAVPDLALPTPEKAIIPSMSSDEETFCKRLNLIYISPDGVATQPEYLWQPV</sequence>
<comment type="caution">
    <text evidence="2">The sequence shown here is derived from an EMBL/GenBank/DDBJ whole genome shotgun (WGS) entry which is preliminary data.</text>
</comment>
<organism evidence="2 3">
    <name type="scientific">Riccia sorocarpa</name>
    <dbReference type="NCBI Taxonomy" id="122646"/>
    <lineage>
        <taxon>Eukaryota</taxon>
        <taxon>Viridiplantae</taxon>
        <taxon>Streptophyta</taxon>
        <taxon>Embryophyta</taxon>
        <taxon>Marchantiophyta</taxon>
        <taxon>Marchantiopsida</taxon>
        <taxon>Marchantiidae</taxon>
        <taxon>Marchantiales</taxon>
        <taxon>Ricciaceae</taxon>
        <taxon>Riccia</taxon>
    </lineage>
</organism>
<dbReference type="EMBL" id="JBJQOH010000003">
    <property type="protein sequence ID" value="KAL3691747.1"/>
    <property type="molecule type" value="Genomic_DNA"/>
</dbReference>
<feature type="region of interest" description="Disordered" evidence="1">
    <location>
        <begin position="68"/>
        <end position="98"/>
    </location>
</feature>
<evidence type="ECO:0000256" key="1">
    <source>
        <dbReference type="SAM" id="MobiDB-lite"/>
    </source>
</evidence>
<dbReference type="Proteomes" id="UP001633002">
    <property type="component" value="Unassembled WGS sequence"/>
</dbReference>
<keyword evidence="3" id="KW-1185">Reference proteome</keyword>
<proteinExistence type="predicted"/>